<proteinExistence type="predicted"/>
<reference evidence="3" key="2">
    <citation type="submission" date="2020-08" db="EMBL/GenBank/DDBJ databases">
        <authorList>
            <person name="Chen M."/>
            <person name="Teng W."/>
            <person name="Zhao L."/>
            <person name="Hu C."/>
            <person name="Zhou Y."/>
            <person name="Han B."/>
            <person name="Song L."/>
            <person name="Shu W."/>
        </authorList>
    </citation>
    <scope>NUCLEOTIDE SEQUENCE</scope>
    <source>
        <strain evidence="3">FACHB-1375</strain>
    </source>
</reference>
<evidence type="ECO:0000313" key="3">
    <source>
        <dbReference type="EMBL" id="MBD2182916.1"/>
    </source>
</evidence>
<dbReference type="GO" id="GO:0030170">
    <property type="term" value="F:pyridoxal phosphate binding"/>
    <property type="evidence" value="ECO:0007669"/>
    <property type="project" value="InterPro"/>
</dbReference>
<dbReference type="Pfam" id="PF01035">
    <property type="entry name" value="DNA_binding_1"/>
    <property type="match status" value="1"/>
</dbReference>
<dbReference type="AlphaFoldDB" id="A0A926ZJH5"/>
<sequence length="236" mass="26294">MPVKECKIISLRREYGIEGDINAQAGSPRQVLIASTPTLADFNLNPGDLGENIVIDTQVESFSSGQVLQVGKSALIRLTFICEPCANLEKIQPGLAKRIAGKRGFLGIVVKDGVIELGDEVSLTSQLFPALPDDTKGRFNEFVRRIPPGKVVKTSDLLLALGVSKAYYRTIPIFLKKASRDLPIHRIVRADGSLLSEYISEQEQLLKQEEIEIAYNRISSDSHYWDTWNFHELELL</sequence>
<dbReference type="InterPro" id="IPR005302">
    <property type="entry name" value="MoCF_Sase_C"/>
</dbReference>
<dbReference type="InterPro" id="IPR014048">
    <property type="entry name" value="MethylDNA_cys_MeTrfase_DNA-bd"/>
</dbReference>
<dbReference type="Proteomes" id="UP000641646">
    <property type="component" value="Unassembled WGS sequence"/>
</dbReference>
<keyword evidence="4" id="KW-1185">Reference proteome</keyword>
<gene>
    <name evidence="3" type="ORF">H6G03_17895</name>
</gene>
<dbReference type="PROSITE" id="PS51340">
    <property type="entry name" value="MOSC"/>
    <property type="match status" value="1"/>
</dbReference>
<dbReference type="Gene3D" id="2.40.33.20">
    <property type="entry name" value="PK beta-barrel domain-like"/>
    <property type="match status" value="1"/>
</dbReference>
<comment type="caution">
    <text evidence="3">The sequence shown here is derived from an EMBL/GenBank/DDBJ whole genome shotgun (WGS) entry which is preliminary data.</text>
</comment>
<feature type="domain" description="MOSC" evidence="2">
    <location>
        <begin position="1"/>
        <end position="124"/>
    </location>
</feature>
<dbReference type="GO" id="GO:0003824">
    <property type="term" value="F:catalytic activity"/>
    <property type="evidence" value="ECO:0007669"/>
    <property type="project" value="InterPro"/>
</dbReference>
<evidence type="ECO:0000256" key="1">
    <source>
        <dbReference type="ARBA" id="ARBA00022763"/>
    </source>
</evidence>
<keyword evidence="1" id="KW-0227">DNA damage</keyword>
<dbReference type="InterPro" id="IPR011037">
    <property type="entry name" value="Pyrv_Knase-like_insert_dom_sf"/>
</dbReference>
<dbReference type="GO" id="GO:0006281">
    <property type="term" value="P:DNA repair"/>
    <property type="evidence" value="ECO:0007669"/>
    <property type="project" value="InterPro"/>
</dbReference>
<dbReference type="InterPro" id="IPR036388">
    <property type="entry name" value="WH-like_DNA-bd_sf"/>
</dbReference>
<evidence type="ECO:0000259" key="2">
    <source>
        <dbReference type="PROSITE" id="PS51340"/>
    </source>
</evidence>
<organism evidence="3 4">
    <name type="scientific">Aerosakkonema funiforme FACHB-1375</name>
    <dbReference type="NCBI Taxonomy" id="2949571"/>
    <lineage>
        <taxon>Bacteria</taxon>
        <taxon>Bacillati</taxon>
        <taxon>Cyanobacteriota</taxon>
        <taxon>Cyanophyceae</taxon>
        <taxon>Oscillatoriophycideae</taxon>
        <taxon>Aerosakkonematales</taxon>
        <taxon>Aerosakkonemataceae</taxon>
        <taxon>Aerosakkonema</taxon>
    </lineage>
</organism>
<accession>A0A926ZJH5</accession>
<dbReference type="InterPro" id="IPR036217">
    <property type="entry name" value="MethylDNA_cys_MeTrfase_DNAb"/>
</dbReference>
<dbReference type="SUPFAM" id="SSF50800">
    <property type="entry name" value="PK beta-barrel domain-like"/>
    <property type="match status" value="1"/>
</dbReference>
<protein>
    <submittedName>
        <fullName evidence="3">MGMT family protein</fullName>
    </submittedName>
</protein>
<dbReference type="Gene3D" id="1.10.10.10">
    <property type="entry name" value="Winged helix-like DNA-binding domain superfamily/Winged helix DNA-binding domain"/>
    <property type="match status" value="1"/>
</dbReference>
<dbReference type="EMBL" id="JACJPW010000044">
    <property type="protein sequence ID" value="MBD2182916.1"/>
    <property type="molecule type" value="Genomic_DNA"/>
</dbReference>
<dbReference type="Pfam" id="PF03473">
    <property type="entry name" value="MOSC"/>
    <property type="match status" value="1"/>
</dbReference>
<evidence type="ECO:0000313" key="4">
    <source>
        <dbReference type="Proteomes" id="UP000641646"/>
    </source>
</evidence>
<name>A0A926ZJH5_9CYAN</name>
<dbReference type="SUPFAM" id="SSF46767">
    <property type="entry name" value="Methylated DNA-protein cysteine methyltransferase, C-terminal domain"/>
    <property type="match status" value="1"/>
</dbReference>
<reference evidence="3" key="1">
    <citation type="journal article" date="2015" name="ISME J.">
        <title>Draft Genome Sequence of Streptomyces incarnatus NRRL8089, which Produces the Nucleoside Antibiotic Sinefungin.</title>
        <authorList>
            <person name="Oshima K."/>
            <person name="Hattori M."/>
            <person name="Shimizu H."/>
            <person name="Fukuda K."/>
            <person name="Nemoto M."/>
            <person name="Inagaki K."/>
            <person name="Tamura T."/>
        </authorList>
    </citation>
    <scope>NUCLEOTIDE SEQUENCE</scope>
    <source>
        <strain evidence="3">FACHB-1375</strain>
    </source>
</reference>
<dbReference type="GO" id="GO:0030151">
    <property type="term" value="F:molybdenum ion binding"/>
    <property type="evidence" value="ECO:0007669"/>
    <property type="project" value="InterPro"/>
</dbReference>